<keyword evidence="1" id="KW-0813">Transport</keyword>
<dbReference type="PROSITE" id="PS50893">
    <property type="entry name" value="ABC_TRANSPORTER_2"/>
    <property type="match status" value="1"/>
</dbReference>
<evidence type="ECO:0000256" key="1">
    <source>
        <dbReference type="ARBA" id="ARBA00022448"/>
    </source>
</evidence>
<dbReference type="InterPro" id="IPR027417">
    <property type="entry name" value="P-loop_NTPase"/>
</dbReference>
<organism evidence="5 6">
    <name type="scientific">Camelliibacillus cellulosilyticus</name>
    <dbReference type="NCBI Taxonomy" id="2174486"/>
    <lineage>
        <taxon>Bacteria</taxon>
        <taxon>Bacillati</taxon>
        <taxon>Bacillota</taxon>
        <taxon>Bacilli</taxon>
        <taxon>Bacillales</taxon>
        <taxon>Sporolactobacillaceae</taxon>
        <taxon>Camelliibacillus</taxon>
    </lineage>
</organism>
<dbReference type="CDD" id="cd03230">
    <property type="entry name" value="ABC_DR_subfamily_A"/>
    <property type="match status" value="1"/>
</dbReference>
<evidence type="ECO:0000259" key="4">
    <source>
        <dbReference type="PROSITE" id="PS50893"/>
    </source>
</evidence>
<dbReference type="PANTHER" id="PTHR42939">
    <property type="entry name" value="ABC TRANSPORTER ATP-BINDING PROTEIN ALBC-RELATED"/>
    <property type="match status" value="1"/>
</dbReference>
<reference evidence="6" key="1">
    <citation type="journal article" date="2019" name="Int. J. Syst. Evol. Microbiol.">
        <title>The Global Catalogue of Microorganisms (GCM) 10K type strain sequencing project: providing services to taxonomists for standard genome sequencing and annotation.</title>
        <authorList>
            <consortium name="The Broad Institute Genomics Platform"/>
            <consortium name="The Broad Institute Genome Sequencing Center for Infectious Disease"/>
            <person name="Wu L."/>
            <person name="Ma J."/>
        </authorList>
    </citation>
    <scope>NUCLEOTIDE SEQUENCE [LARGE SCALE GENOMIC DNA]</scope>
    <source>
        <strain evidence="6">CGMCC 1.16306</strain>
    </source>
</reference>
<dbReference type="SMART" id="SM00382">
    <property type="entry name" value="AAA"/>
    <property type="match status" value="1"/>
</dbReference>
<keyword evidence="6" id="KW-1185">Reference proteome</keyword>
<dbReference type="InterPro" id="IPR003439">
    <property type="entry name" value="ABC_transporter-like_ATP-bd"/>
</dbReference>
<dbReference type="EMBL" id="JBHSFW010000015">
    <property type="protein sequence ID" value="MFC4620041.1"/>
    <property type="molecule type" value="Genomic_DNA"/>
</dbReference>
<proteinExistence type="predicted"/>
<gene>
    <name evidence="5" type="ORF">ACFO4N_15115</name>
</gene>
<sequence length="303" mass="33998">MNVVECRGLTKNYGRGKALDDLSFTIEDNKITGLIGRNGAGKTTLLKIIAGYLRETSGDIRVFSEHPFNSLLVSANTIFIDNQINLPQSLKLTELFETAGRFYQNWDGDLAERLLRYFRFDPTDYHGNLSKGMKSTFNMIIGLCSRCALTLFDEPTSGMDAAVRKDFYRALLRDYIAHPRSIIISSHHLDEIEDLLEDILLIHDGRALLHTSVADFKTWAIGLQGAKATVHKWTEGRDVIASKEIGPDRLSVVVKNDFATAEIDQMKLAYLNLYTVSASDLCVYLTEEKQGGIDDVFNNRPPV</sequence>
<evidence type="ECO:0000313" key="6">
    <source>
        <dbReference type="Proteomes" id="UP001596022"/>
    </source>
</evidence>
<keyword evidence="2" id="KW-0547">Nucleotide-binding</keyword>
<accession>A0ABV9GSW1</accession>
<evidence type="ECO:0000313" key="5">
    <source>
        <dbReference type="EMBL" id="MFC4620041.1"/>
    </source>
</evidence>
<feature type="domain" description="ABC transporter" evidence="4">
    <location>
        <begin position="4"/>
        <end position="229"/>
    </location>
</feature>
<keyword evidence="3 5" id="KW-0067">ATP-binding</keyword>
<evidence type="ECO:0000256" key="3">
    <source>
        <dbReference type="ARBA" id="ARBA00022840"/>
    </source>
</evidence>
<dbReference type="InterPro" id="IPR051782">
    <property type="entry name" value="ABC_Transporter_VariousFunc"/>
</dbReference>
<dbReference type="Proteomes" id="UP001596022">
    <property type="component" value="Unassembled WGS sequence"/>
</dbReference>
<dbReference type="GO" id="GO:0005524">
    <property type="term" value="F:ATP binding"/>
    <property type="evidence" value="ECO:0007669"/>
    <property type="project" value="UniProtKB-KW"/>
</dbReference>
<protein>
    <submittedName>
        <fullName evidence="5">ABC transporter ATP-binding protein</fullName>
    </submittedName>
</protein>
<dbReference type="PANTHER" id="PTHR42939:SF1">
    <property type="entry name" value="ABC TRANSPORTER ATP-BINDING PROTEIN ALBC-RELATED"/>
    <property type="match status" value="1"/>
</dbReference>
<comment type="caution">
    <text evidence="5">The sequence shown here is derived from an EMBL/GenBank/DDBJ whole genome shotgun (WGS) entry which is preliminary data.</text>
</comment>
<dbReference type="Gene3D" id="3.40.50.300">
    <property type="entry name" value="P-loop containing nucleotide triphosphate hydrolases"/>
    <property type="match status" value="1"/>
</dbReference>
<dbReference type="Pfam" id="PF00005">
    <property type="entry name" value="ABC_tran"/>
    <property type="match status" value="1"/>
</dbReference>
<name>A0ABV9GSW1_9BACL</name>
<evidence type="ECO:0000256" key="2">
    <source>
        <dbReference type="ARBA" id="ARBA00022741"/>
    </source>
</evidence>
<dbReference type="InterPro" id="IPR003593">
    <property type="entry name" value="AAA+_ATPase"/>
</dbReference>
<dbReference type="RefSeq" id="WP_376847135.1">
    <property type="nucleotide sequence ID" value="NZ_JBHSFW010000015.1"/>
</dbReference>
<dbReference type="SUPFAM" id="SSF52540">
    <property type="entry name" value="P-loop containing nucleoside triphosphate hydrolases"/>
    <property type="match status" value="1"/>
</dbReference>